<reference evidence="1 2" key="1">
    <citation type="submission" date="2019-12" db="EMBL/GenBank/DDBJ databases">
        <title>Nocardia macrotermitis sp. nov. and Nocardia aurantia sp. nov., isolated from the gut of the fungus growing-termite Macrotermes natalensis.</title>
        <authorList>
            <person name="Christine B."/>
            <person name="Rene B."/>
        </authorList>
    </citation>
    <scope>NUCLEOTIDE SEQUENCE [LARGE SCALE GENOMIC DNA]</scope>
    <source>
        <strain evidence="1 2">DSM 102126</strain>
    </source>
</reference>
<dbReference type="Proteomes" id="UP000431901">
    <property type="component" value="Unassembled WGS sequence"/>
</dbReference>
<accession>A0A6I4WGS6</accession>
<dbReference type="RefSeq" id="WP_161106248.1">
    <property type="nucleotide sequence ID" value="NZ_JBHLYI010000021.1"/>
</dbReference>
<evidence type="ECO:0000313" key="1">
    <source>
        <dbReference type="EMBL" id="MXQ68060.1"/>
    </source>
</evidence>
<dbReference type="Gene3D" id="3.20.20.410">
    <property type="entry name" value="Protein of unknown function UPF0759"/>
    <property type="match status" value="1"/>
</dbReference>
<dbReference type="Pfam" id="PF01904">
    <property type="entry name" value="DUF72"/>
    <property type="match status" value="1"/>
</dbReference>
<dbReference type="PANTHER" id="PTHR30348">
    <property type="entry name" value="UNCHARACTERIZED PROTEIN YECE"/>
    <property type="match status" value="1"/>
</dbReference>
<keyword evidence="2" id="KW-1185">Reference proteome</keyword>
<proteinExistence type="predicted"/>
<evidence type="ECO:0000313" key="2">
    <source>
        <dbReference type="Proteomes" id="UP000431901"/>
    </source>
</evidence>
<dbReference type="AlphaFoldDB" id="A0A6I4WGS6"/>
<organism evidence="1 2">
    <name type="scientific">Actinomadura rayongensis</name>
    <dbReference type="NCBI Taxonomy" id="1429076"/>
    <lineage>
        <taxon>Bacteria</taxon>
        <taxon>Bacillati</taxon>
        <taxon>Actinomycetota</taxon>
        <taxon>Actinomycetes</taxon>
        <taxon>Streptosporangiales</taxon>
        <taxon>Thermomonosporaceae</taxon>
        <taxon>Actinomadura</taxon>
    </lineage>
</organism>
<gene>
    <name evidence="1" type="ORF">GQ466_28995</name>
</gene>
<dbReference type="InterPro" id="IPR002763">
    <property type="entry name" value="DUF72"/>
</dbReference>
<protein>
    <submittedName>
        <fullName evidence="1">DUF72 domain-containing protein</fullName>
    </submittedName>
</protein>
<name>A0A6I4WGS6_9ACTN</name>
<dbReference type="OrthoDB" id="9780310at2"/>
<sequence>MGDILVGTASWTHRTLIASGWYPAEARTPESRLRHYATQFPLVEVDASYYALPSEQTVRAWRDRTPDGFTFNVKAFALLTGHPTRPSSLPRDLRAAVPDRRLYPKDVPDEILDELWHRFLTTLAVLDDANRLGAVLFQFPPWFTATAKSRARILEIQKRCAPLRICVEFRHQSWMAPEHEHETLEFLTAHDLPYVVVDMPQGHTSSVPPRTAATSDLAVVRFHGHSKDWTSGDLDRRFTYFYEDDELRTWATRIRTLAEQATTHVIFNNCCADHAQRNAARLKTLLTQPT</sequence>
<dbReference type="InterPro" id="IPR036520">
    <property type="entry name" value="UPF0759_sf"/>
</dbReference>
<dbReference type="EMBL" id="WUTW01000010">
    <property type="protein sequence ID" value="MXQ68060.1"/>
    <property type="molecule type" value="Genomic_DNA"/>
</dbReference>
<dbReference type="SUPFAM" id="SSF117396">
    <property type="entry name" value="TM1631-like"/>
    <property type="match status" value="1"/>
</dbReference>
<dbReference type="PANTHER" id="PTHR30348:SF13">
    <property type="entry name" value="UPF0759 PROTEIN YUNF"/>
    <property type="match status" value="1"/>
</dbReference>
<comment type="caution">
    <text evidence="1">The sequence shown here is derived from an EMBL/GenBank/DDBJ whole genome shotgun (WGS) entry which is preliminary data.</text>
</comment>